<feature type="region of interest" description="Disordered" evidence="1">
    <location>
        <begin position="157"/>
        <end position="192"/>
    </location>
</feature>
<evidence type="ECO:0000313" key="3">
    <source>
        <dbReference type="Proteomes" id="UP001185092"/>
    </source>
</evidence>
<evidence type="ECO:0000313" key="2">
    <source>
        <dbReference type="EMBL" id="MDR6241258.1"/>
    </source>
</evidence>
<dbReference type="Proteomes" id="UP001185092">
    <property type="component" value="Unassembled WGS sequence"/>
</dbReference>
<dbReference type="AlphaFoldDB" id="A0AAE4BUZ0"/>
<feature type="compositionally biased region" description="Basic and acidic residues" evidence="1">
    <location>
        <begin position="167"/>
        <end position="192"/>
    </location>
</feature>
<protein>
    <submittedName>
        <fullName evidence="2">Uncharacterized metal-binding protein YceD (DUF177 family)</fullName>
    </submittedName>
</protein>
<comment type="caution">
    <text evidence="2">The sequence shown here is derived from an EMBL/GenBank/DDBJ whole genome shotgun (WGS) entry which is preliminary data.</text>
</comment>
<reference evidence="2" key="1">
    <citation type="submission" date="2023-07" db="EMBL/GenBank/DDBJ databases">
        <title>Genomic Encyclopedia of Type Strains, Phase IV (KMG-IV): sequencing the most valuable type-strain genomes for metagenomic binning, comparative biology and taxonomic classification.</title>
        <authorList>
            <person name="Goeker M."/>
        </authorList>
    </citation>
    <scope>NUCLEOTIDE SEQUENCE</scope>
    <source>
        <strain evidence="2">DSM 26174</strain>
    </source>
</reference>
<gene>
    <name evidence="2" type="ORF">HNQ88_004336</name>
</gene>
<name>A0AAE4BUZ0_9BACT</name>
<dbReference type="EMBL" id="JAVDQD010000007">
    <property type="protein sequence ID" value="MDR6241258.1"/>
    <property type="molecule type" value="Genomic_DNA"/>
</dbReference>
<evidence type="ECO:0000256" key="1">
    <source>
        <dbReference type="SAM" id="MobiDB-lite"/>
    </source>
</evidence>
<accession>A0AAE4BUZ0</accession>
<dbReference type="Pfam" id="PF02620">
    <property type="entry name" value="YceD"/>
    <property type="match status" value="1"/>
</dbReference>
<organism evidence="2 3">
    <name type="scientific">Aureibacter tunicatorum</name>
    <dbReference type="NCBI Taxonomy" id="866807"/>
    <lineage>
        <taxon>Bacteria</taxon>
        <taxon>Pseudomonadati</taxon>
        <taxon>Bacteroidota</taxon>
        <taxon>Cytophagia</taxon>
        <taxon>Cytophagales</taxon>
        <taxon>Persicobacteraceae</taxon>
        <taxon>Aureibacter</taxon>
    </lineage>
</organism>
<dbReference type="RefSeq" id="WP_309941881.1">
    <property type="nucleotide sequence ID" value="NZ_AP025305.1"/>
</dbReference>
<sequence>MRKLEVKDLKDFNINIVNLKEGTHQYDFIIEDSFFKNFDHSLTDKGSLKIDLTLEKTSNVIAANFHIEGFVELICDRSLEAYEYNLKSDRKILFKFSESEQESNDEIIFLHPAVHEYNFSTLCYEFIMLEIPFKKLHPKYQDEEEWEDGERLIYSSETASEEIEEKEENKSDSEAVDPRWEALKKLSNNKEN</sequence>
<proteinExistence type="predicted"/>
<keyword evidence="3" id="KW-1185">Reference proteome</keyword>
<dbReference type="InterPro" id="IPR003772">
    <property type="entry name" value="YceD"/>
</dbReference>